<dbReference type="Gramene" id="QL06p001741:mrna">
    <property type="protein sequence ID" value="QL06p001741:mrna"/>
    <property type="gene ID" value="QL06p001741"/>
</dbReference>
<evidence type="ECO:0000256" key="5">
    <source>
        <dbReference type="ARBA" id="ARBA00022729"/>
    </source>
</evidence>
<evidence type="ECO:0000256" key="9">
    <source>
        <dbReference type="SAM" id="MobiDB-lite"/>
    </source>
</evidence>
<dbReference type="GO" id="GO:0098552">
    <property type="term" value="C:side of membrane"/>
    <property type="evidence" value="ECO:0007669"/>
    <property type="project" value="UniProtKB-KW"/>
</dbReference>
<dbReference type="GO" id="GO:0006869">
    <property type="term" value="P:lipid transport"/>
    <property type="evidence" value="ECO:0007669"/>
    <property type="project" value="InterPro"/>
</dbReference>
<dbReference type="CDD" id="cd00010">
    <property type="entry name" value="AAI_LTSS"/>
    <property type="match status" value="1"/>
</dbReference>
<feature type="domain" description="Bifunctional inhibitor/plant lipid transfer protein/seed storage helical" evidence="11">
    <location>
        <begin position="28"/>
        <end position="105"/>
    </location>
</feature>
<dbReference type="OrthoDB" id="911994at2759"/>
<dbReference type="OMA" id="AGMTDNK"/>
<dbReference type="Proteomes" id="UP000594261">
    <property type="component" value="Chromosome 6"/>
</dbReference>
<evidence type="ECO:0000313" key="13">
    <source>
        <dbReference type="Proteomes" id="UP000594261"/>
    </source>
</evidence>
<sequence length="176" mass="17488">MALRGIDMGLALILVSMLWARAAAQSGCTNVLIGMAPCLNYVSGSSSTPSTSCCSQLASVVQSQPQCLCTVLNGGGASLGVTINQTLALGLPAACNVQTPPVSKCNAANGPTTSPVGSPEGSPSDSSTSSSTSGAGSKTVPTTGENSSNGAIIEMPLQLIFLFIFLAAYGSTCSSF</sequence>
<keyword evidence="7" id="KW-0325">Glycoprotein</keyword>
<proteinExistence type="inferred from homology"/>
<dbReference type="FunCoup" id="A0A7N2LVT0">
    <property type="interactions" value="21"/>
</dbReference>
<evidence type="ECO:0000256" key="3">
    <source>
        <dbReference type="ARBA" id="ARBA00022475"/>
    </source>
</evidence>
<accession>A0A7N2LVT0</accession>
<dbReference type="RefSeq" id="XP_030922738.1">
    <property type="nucleotide sequence ID" value="XM_031066878.1"/>
</dbReference>
<feature type="compositionally biased region" description="Low complexity" evidence="9">
    <location>
        <begin position="110"/>
        <end position="137"/>
    </location>
</feature>
<reference evidence="12" key="2">
    <citation type="submission" date="2021-01" db="UniProtKB">
        <authorList>
            <consortium name="EnsemblPlants"/>
        </authorList>
    </citation>
    <scope>IDENTIFICATION</scope>
</reference>
<dbReference type="GO" id="GO:0005886">
    <property type="term" value="C:plasma membrane"/>
    <property type="evidence" value="ECO:0007669"/>
    <property type="project" value="UniProtKB-SubCell"/>
</dbReference>
<dbReference type="Gene3D" id="1.10.110.10">
    <property type="entry name" value="Plant lipid-transfer and hydrophobic proteins"/>
    <property type="match status" value="1"/>
</dbReference>
<dbReference type="InterPro" id="IPR036312">
    <property type="entry name" value="Bifun_inhib/LTP/seed_sf"/>
</dbReference>
<feature type="signal peptide" evidence="10">
    <location>
        <begin position="1"/>
        <end position="24"/>
    </location>
</feature>
<keyword evidence="6" id="KW-1015">Disulfide bond</keyword>
<dbReference type="EnsemblPlants" id="QL06p001741:mrna">
    <property type="protein sequence ID" value="QL06p001741:mrna"/>
    <property type="gene ID" value="QL06p001741"/>
</dbReference>
<organism evidence="12 13">
    <name type="scientific">Quercus lobata</name>
    <name type="common">Valley oak</name>
    <dbReference type="NCBI Taxonomy" id="97700"/>
    <lineage>
        <taxon>Eukaryota</taxon>
        <taxon>Viridiplantae</taxon>
        <taxon>Streptophyta</taxon>
        <taxon>Embryophyta</taxon>
        <taxon>Tracheophyta</taxon>
        <taxon>Spermatophyta</taxon>
        <taxon>Magnoliopsida</taxon>
        <taxon>eudicotyledons</taxon>
        <taxon>Gunneridae</taxon>
        <taxon>Pentapetalae</taxon>
        <taxon>rosids</taxon>
        <taxon>fabids</taxon>
        <taxon>Fagales</taxon>
        <taxon>Fagaceae</taxon>
        <taxon>Quercus</taxon>
    </lineage>
</organism>
<evidence type="ECO:0000256" key="6">
    <source>
        <dbReference type="ARBA" id="ARBA00023157"/>
    </source>
</evidence>
<evidence type="ECO:0000259" key="11">
    <source>
        <dbReference type="SMART" id="SM00499"/>
    </source>
</evidence>
<dbReference type="GO" id="GO:0008289">
    <property type="term" value="F:lipid binding"/>
    <property type="evidence" value="ECO:0007669"/>
    <property type="project" value="InterPro"/>
</dbReference>
<reference evidence="12 13" key="1">
    <citation type="journal article" date="2016" name="G3 (Bethesda)">
        <title>First Draft Assembly and Annotation of the Genome of a California Endemic Oak Quercus lobata Nee (Fagaceae).</title>
        <authorList>
            <person name="Sork V.L."/>
            <person name="Fitz-Gibbon S.T."/>
            <person name="Puiu D."/>
            <person name="Crepeau M."/>
            <person name="Gugger P.F."/>
            <person name="Sherman R."/>
            <person name="Stevens K."/>
            <person name="Langley C.H."/>
            <person name="Pellegrini M."/>
            <person name="Salzberg S.L."/>
        </authorList>
    </citation>
    <scope>NUCLEOTIDE SEQUENCE [LARGE SCALE GENOMIC DNA]</scope>
    <source>
        <strain evidence="12 13">cv. SW786</strain>
    </source>
</reference>
<dbReference type="PRINTS" id="PR00382">
    <property type="entry name" value="LIPIDTRNSFER"/>
</dbReference>
<evidence type="ECO:0000256" key="4">
    <source>
        <dbReference type="ARBA" id="ARBA00022622"/>
    </source>
</evidence>
<dbReference type="FunFam" id="1.10.110.10:FF:000001">
    <property type="entry name" value="Bifunctional inhibitor/lipid-transfer protein/seed storage 2S albumin superfamily protein"/>
    <property type="match status" value="1"/>
</dbReference>
<evidence type="ECO:0000256" key="8">
    <source>
        <dbReference type="ARBA" id="ARBA00023288"/>
    </source>
</evidence>
<evidence type="ECO:0000256" key="10">
    <source>
        <dbReference type="SAM" id="SignalP"/>
    </source>
</evidence>
<dbReference type="PANTHER" id="PTHR33044">
    <property type="entry name" value="BIFUNCTIONAL INHIBITOR/LIPID-TRANSFER PROTEIN/SEED STORAGE 2S ALBUMIN SUPERFAMILY PROTEIN-RELATED"/>
    <property type="match status" value="1"/>
</dbReference>
<evidence type="ECO:0000256" key="7">
    <source>
        <dbReference type="ARBA" id="ARBA00023180"/>
    </source>
</evidence>
<keyword evidence="4" id="KW-0472">Membrane</keyword>
<dbReference type="InterPro" id="IPR000528">
    <property type="entry name" value="Plant_nsLTP"/>
</dbReference>
<feature type="compositionally biased region" description="Polar residues" evidence="9">
    <location>
        <begin position="139"/>
        <end position="148"/>
    </location>
</feature>
<evidence type="ECO:0000256" key="1">
    <source>
        <dbReference type="ARBA" id="ARBA00004609"/>
    </source>
</evidence>
<dbReference type="InterPro" id="IPR016140">
    <property type="entry name" value="Bifunc_inhib/LTP/seed_store"/>
</dbReference>
<comment type="similarity">
    <text evidence="2">Belongs to the plant LTP family.</text>
</comment>
<dbReference type="KEGG" id="qlo:115949597"/>
<feature type="region of interest" description="Disordered" evidence="9">
    <location>
        <begin position="106"/>
        <end position="148"/>
    </location>
</feature>
<keyword evidence="3" id="KW-1003">Cell membrane</keyword>
<name>A0A7N2LVT0_QUELO</name>
<dbReference type="InterPro" id="IPR043325">
    <property type="entry name" value="LTSS"/>
</dbReference>
<feature type="chain" id="PRO_5029768737" description="Bifunctional inhibitor/plant lipid transfer protein/seed storage helical domain-containing protein" evidence="10">
    <location>
        <begin position="25"/>
        <end position="176"/>
    </location>
</feature>
<evidence type="ECO:0000256" key="2">
    <source>
        <dbReference type="ARBA" id="ARBA00009748"/>
    </source>
</evidence>
<dbReference type="AlphaFoldDB" id="A0A7N2LVT0"/>
<dbReference type="InParanoid" id="A0A7N2LVT0"/>
<comment type="subcellular location">
    <subcellularLocation>
        <location evidence="1">Cell membrane</location>
        <topology evidence="1">Lipid-anchor</topology>
        <topology evidence="1">GPI-anchor</topology>
    </subcellularLocation>
</comment>
<evidence type="ECO:0000313" key="12">
    <source>
        <dbReference type="EnsemblPlants" id="QL06p001741:mrna"/>
    </source>
</evidence>
<dbReference type="EMBL" id="LRBV02000006">
    <property type="status" value="NOT_ANNOTATED_CDS"/>
    <property type="molecule type" value="Genomic_DNA"/>
</dbReference>
<dbReference type="SMART" id="SM00499">
    <property type="entry name" value="AAI"/>
    <property type="match status" value="1"/>
</dbReference>
<keyword evidence="13" id="KW-1185">Reference proteome</keyword>
<keyword evidence="8" id="KW-0449">Lipoprotein</keyword>
<dbReference type="GeneID" id="115949597"/>
<dbReference type="Pfam" id="PF14368">
    <property type="entry name" value="LTP_2"/>
    <property type="match status" value="1"/>
</dbReference>
<dbReference type="SUPFAM" id="SSF47699">
    <property type="entry name" value="Bifunctional inhibitor/lipid-transfer protein/seed storage 2S albumin"/>
    <property type="match status" value="1"/>
</dbReference>
<gene>
    <name evidence="12" type="primary">LOC115949597</name>
</gene>
<keyword evidence="4" id="KW-0336">GPI-anchor</keyword>
<keyword evidence="5 10" id="KW-0732">Signal</keyword>
<protein>
    <recommendedName>
        <fullName evidence="11">Bifunctional inhibitor/plant lipid transfer protein/seed storage helical domain-containing protein</fullName>
    </recommendedName>
</protein>